<evidence type="ECO:0000313" key="1">
    <source>
        <dbReference type="EMBL" id="KAF3691441.1"/>
    </source>
</evidence>
<keyword evidence="2" id="KW-1185">Reference proteome</keyword>
<evidence type="ECO:0000313" key="2">
    <source>
        <dbReference type="Proteomes" id="UP000503349"/>
    </source>
</evidence>
<accession>A0A6G1PM83</accession>
<name>A0A6G1PM83_CHAAH</name>
<reference evidence="1 2" key="1">
    <citation type="submission" date="2019-02" db="EMBL/GenBank/DDBJ databases">
        <title>Opniocepnalus argus genome.</title>
        <authorList>
            <person name="Zhou C."/>
            <person name="Xiao S."/>
        </authorList>
    </citation>
    <scope>NUCLEOTIDE SEQUENCE [LARGE SCALE GENOMIC DNA]</scope>
    <source>
        <strain evidence="1">OARG1902GOOAL</strain>
        <tissue evidence="1">Muscle</tissue>
    </source>
</reference>
<sequence length="159" mass="18293">MISTIKYSLFIESDTILQDYDGNLASPVYNNDKQNVMLKNTGSSKEHEEHDHQKAQRCEPCLDLIRHDLHTKLDDISTNGSLFDEDDFFGSIGSGKPEAGELARPYNLVLTLCFVPFHSFYVLRYCKWMDLYAELRQRRRGFETNVNKDDFESLLAACG</sequence>
<gene>
    <name evidence="1" type="ORF">EXN66_Car007116</name>
</gene>
<proteinExistence type="predicted"/>
<dbReference type="AlphaFoldDB" id="A0A6G1PM83"/>
<reference evidence="2" key="2">
    <citation type="submission" date="2019-02" db="EMBL/GenBank/DDBJ databases">
        <title>Opniocepnalus argus Var Kimnra genome.</title>
        <authorList>
            <person name="Zhou C."/>
            <person name="Xiao S."/>
        </authorList>
    </citation>
    <scope>NUCLEOTIDE SEQUENCE [LARGE SCALE GENOMIC DNA]</scope>
</reference>
<organism evidence="1 2">
    <name type="scientific">Channa argus</name>
    <name type="common">Northern snakehead</name>
    <name type="synonym">Ophicephalus argus</name>
    <dbReference type="NCBI Taxonomy" id="215402"/>
    <lineage>
        <taxon>Eukaryota</taxon>
        <taxon>Metazoa</taxon>
        <taxon>Chordata</taxon>
        <taxon>Craniata</taxon>
        <taxon>Vertebrata</taxon>
        <taxon>Euteleostomi</taxon>
        <taxon>Actinopterygii</taxon>
        <taxon>Neopterygii</taxon>
        <taxon>Teleostei</taxon>
        <taxon>Neoteleostei</taxon>
        <taxon>Acanthomorphata</taxon>
        <taxon>Anabantaria</taxon>
        <taxon>Anabantiformes</taxon>
        <taxon>Channoidei</taxon>
        <taxon>Channidae</taxon>
        <taxon>Channa</taxon>
    </lineage>
</organism>
<dbReference type="EMBL" id="CM015718">
    <property type="protein sequence ID" value="KAF3691441.1"/>
    <property type="molecule type" value="Genomic_DNA"/>
</dbReference>
<dbReference type="Proteomes" id="UP000503349">
    <property type="component" value="Chromosome 7"/>
</dbReference>
<protein>
    <submittedName>
        <fullName evidence="1">Uncharacterized protein</fullName>
    </submittedName>
</protein>